<dbReference type="GO" id="GO:0005737">
    <property type="term" value="C:cytoplasm"/>
    <property type="evidence" value="ECO:0007669"/>
    <property type="project" value="TreeGrafter"/>
</dbReference>
<dbReference type="GO" id="GO:0005524">
    <property type="term" value="F:ATP binding"/>
    <property type="evidence" value="ECO:0007669"/>
    <property type="project" value="UniProtKB-KW"/>
</dbReference>
<keyword evidence="3 8" id="KW-0347">Helicase</keyword>
<dbReference type="InterPro" id="IPR002464">
    <property type="entry name" value="DNA/RNA_helicase_DEAH_CS"/>
</dbReference>
<comment type="caution">
    <text evidence="8">The sequence shown here is derived from an EMBL/GenBank/DDBJ whole genome shotgun (WGS) entry which is preliminary data.</text>
</comment>
<dbReference type="CDD" id="cd17920">
    <property type="entry name" value="DEXHc_RecQ"/>
    <property type="match status" value="1"/>
</dbReference>
<evidence type="ECO:0000256" key="2">
    <source>
        <dbReference type="ARBA" id="ARBA00022801"/>
    </source>
</evidence>
<dbReference type="GO" id="GO:0003677">
    <property type="term" value="F:DNA binding"/>
    <property type="evidence" value="ECO:0007669"/>
    <property type="project" value="UniProtKB-KW"/>
</dbReference>
<dbReference type="Pfam" id="PF00270">
    <property type="entry name" value="DEAD"/>
    <property type="match status" value="1"/>
</dbReference>
<keyword evidence="5" id="KW-0238">DNA-binding</keyword>
<keyword evidence="4" id="KW-0067">ATP-binding</keyword>
<dbReference type="PROSITE" id="PS51194">
    <property type="entry name" value="HELICASE_CTER"/>
    <property type="match status" value="1"/>
</dbReference>
<dbReference type="EMBL" id="QWEI01000001">
    <property type="protein sequence ID" value="RHW39396.1"/>
    <property type="molecule type" value="Genomic_DNA"/>
</dbReference>
<keyword evidence="2" id="KW-0378">Hydrolase</keyword>
<keyword evidence="9" id="KW-1185">Reference proteome</keyword>
<dbReference type="GO" id="GO:0006310">
    <property type="term" value="P:DNA recombination"/>
    <property type="evidence" value="ECO:0007669"/>
    <property type="project" value="InterPro"/>
</dbReference>
<accession>A0A396SCR0</accession>
<dbReference type="GO" id="GO:0030894">
    <property type="term" value="C:replisome"/>
    <property type="evidence" value="ECO:0007669"/>
    <property type="project" value="TreeGrafter"/>
</dbReference>
<dbReference type="PANTHER" id="PTHR13710:SF84">
    <property type="entry name" value="ATP-DEPENDENT DNA HELICASE RECS-RELATED"/>
    <property type="match status" value="1"/>
</dbReference>
<dbReference type="Proteomes" id="UP000265692">
    <property type="component" value="Unassembled WGS sequence"/>
</dbReference>
<feature type="domain" description="Helicase C-terminal" evidence="7">
    <location>
        <begin position="215"/>
        <end position="365"/>
    </location>
</feature>
<dbReference type="GO" id="GO:0009378">
    <property type="term" value="F:four-way junction helicase activity"/>
    <property type="evidence" value="ECO:0007669"/>
    <property type="project" value="TreeGrafter"/>
</dbReference>
<evidence type="ECO:0000256" key="1">
    <source>
        <dbReference type="ARBA" id="ARBA00022741"/>
    </source>
</evidence>
<dbReference type="SMART" id="SM00487">
    <property type="entry name" value="DEXDc"/>
    <property type="match status" value="1"/>
</dbReference>
<dbReference type="AlphaFoldDB" id="A0A396SCR0"/>
<dbReference type="OrthoDB" id="9763310at2"/>
<evidence type="ECO:0000259" key="6">
    <source>
        <dbReference type="PROSITE" id="PS51192"/>
    </source>
</evidence>
<dbReference type="Pfam" id="PF00271">
    <property type="entry name" value="Helicase_C"/>
    <property type="match status" value="1"/>
</dbReference>
<sequence>MNLKELLHKHFGYNEFRPGQKEVVEQVLAGKDVMALLPTGMGKSLCYQLPGYIFNQPVLIISPLLSLMQDQVDQLKKMKEKRVVALNSFLDVSQKRMALQTLQNYRFIFISPEMLVQENVREKLNSIKLSLIVIDEAHCISQWGFDFRPDYLRIGEVVGKENRPPILALSATATEKVLGDIERYLNMKEPYTYIHSVDRPNIHLGRRIFQNREDKLDWMLEHVSKTEGPGIIYTQSRSKTEKISERLLQLGIRCASYHGGMETLDRQFIQQQFIEGSLDWIVATNAFGMGVHKQDVRQVIHESLPSNVANYMQEIGRAGRDGKDALALLLYSDADEDFAKFVGMDDLPTEGHVDRYMELHFQQLQPGMMVQNGEISETAFRVLAYWMHQLPAHEVKEKLSSMKTGKIKAVEEVMELVHAKSCMREKLVHYFGQTLNAKPSDCCQCCGLSIENIILPRQTTEKNVQEESFNWKDRIKNLLLQT</sequence>
<dbReference type="PROSITE" id="PS00690">
    <property type="entry name" value="DEAH_ATP_HELICASE"/>
    <property type="match status" value="1"/>
</dbReference>
<dbReference type="InterPro" id="IPR001650">
    <property type="entry name" value="Helicase_C-like"/>
</dbReference>
<dbReference type="PROSITE" id="PS51192">
    <property type="entry name" value="HELICASE_ATP_BIND_1"/>
    <property type="match status" value="1"/>
</dbReference>
<evidence type="ECO:0000313" key="8">
    <source>
        <dbReference type="EMBL" id="RHW39396.1"/>
    </source>
</evidence>
<dbReference type="Gene3D" id="3.40.50.300">
    <property type="entry name" value="P-loop containing nucleotide triphosphate hydrolases"/>
    <property type="match status" value="2"/>
</dbReference>
<evidence type="ECO:0000256" key="3">
    <source>
        <dbReference type="ARBA" id="ARBA00022806"/>
    </source>
</evidence>
<keyword evidence="1" id="KW-0547">Nucleotide-binding</keyword>
<dbReference type="InterPro" id="IPR011545">
    <property type="entry name" value="DEAD/DEAH_box_helicase_dom"/>
</dbReference>
<dbReference type="InterPro" id="IPR004589">
    <property type="entry name" value="DNA_helicase_ATP-dep_RecQ"/>
</dbReference>
<dbReference type="GO" id="GO:0006281">
    <property type="term" value="P:DNA repair"/>
    <property type="evidence" value="ECO:0007669"/>
    <property type="project" value="TreeGrafter"/>
</dbReference>
<evidence type="ECO:0000313" key="9">
    <source>
        <dbReference type="Proteomes" id="UP000265692"/>
    </source>
</evidence>
<dbReference type="NCBIfam" id="TIGR00614">
    <property type="entry name" value="recQ_fam"/>
    <property type="match status" value="1"/>
</dbReference>
<name>A0A396SCR0_9BACL</name>
<dbReference type="PANTHER" id="PTHR13710">
    <property type="entry name" value="DNA HELICASE RECQ FAMILY MEMBER"/>
    <property type="match status" value="1"/>
</dbReference>
<dbReference type="InterPro" id="IPR014001">
    <property type="entry name" value="Helicase_ATP-bd"/>
</dbReference>
<dbReference type="GO" id="GO:0043138">
    <property type="term" value="F:3'-5' DNA helicase activity"/>
    <property type="evidence" value="ECO:0007669"/>
    <property type="project" value="TreeGrafter"/>
</dbReference>
<dbReference type="GO" id="GO:0043590">
    <property type="term" value="C:bacterial nucleoid"/>
    <property type="evidence" value="ECO:0007669"/>
    <property type="project" value="TreeGrafter"/>
</dbReference>
<reference evidence="8 9" key="1">
    <citation type="submission" date="2018-08" db="EMBL/GenBank/DDBJ databases">
        <title>Lysinibacillus sp. YLB-03 draft genome sequence.</title>
        <authorList>
            <person name="Yu L."/>
        </authorList>
    </citation>
    <scope>NUCLEOTIDE SEQUENCE [LARGE SCALE GENOMIC DNA]</scope>
    <source>
        <strain evidence="8 9">YLB-03</strain>
    </source>
</reference>
<evidence type="ECO:0000256" key="4">
    <source>
        <dbReference type="ARBA" id="ARBA00022840"/>
    </source>
</evidence>
<feature type="domain" description="Helicase ATP-binding" evidence="6">
    <location>
        <begin position="24"/>
        <end position="191"/>
    </location>
</feature>
<dbReference type="InterPro" id="IPR027417">
    <property type="entry name" value="P-loop_NTPase"/>
</dbReference>
<gene>
    <name evidence="8" type="ORF">D1B33_00700</name>
</gene>
<evidence type="ECO:0000256" key="5">
    <source>
        <dbReference type="ARBA" id="ARBA00023125"/>
    </source>
</evidence>
<dbReference type="SUPFAM" id="SSF52540">
    <property type="entry name" value="P-loop containing nucleoside triphosphate hydrolases"/>
    <property type="match status" value="1"/>
</dbReference>
<dbReference type="SMART" id="SM00490">
    <property type="entry name" value="HELICc"/>
    <property type="match status" value="1"/>
</dbReference>
<organism evidence="8 9">
    <name type="scientific">Ureibacillus yapensis</name>
    <dbReference type="NCBI Taxonomy" id="2304605"/>
    <lineage>
        <taxon>Bacteria</taxon>
        <taxon>Bacillati</taxon>
        <taxon>Bacillota</taxon>
        <taxon>Bacilli</taxon>
        <taxon>Bacillales</taxon>
        <taxon>Caryophanaceae</taxon>
        <taxon>Ureibacillus</taxon>
    </lineage>
</organism>
<proteinExistence type="predicted"/>
<evidence type="ECO:0000259" key="7">
    <source>
        <dbReference type="PROSITE" id="PS51194"/>
    </source>
</evidence>
<dbReference type="GO" id="GO:0016787">
    <property type="term" value="F:hydrolase activity"/>
    <property type="evidence" value="ECO:0007669"/>
    <property type="project" value="UniProtKB-KW"/>
</dbReference>
<dbReference type="RefSeq" id="WP_118874408.1">
    <property type="nucleotide sequence ID" value="NZ_QWEI01000001.1"/>
</dbReference>
<protein>
    <submittedName>
        <fullName evidence="8">ATP-dependent DNA helicase RecQ</fullName>
    </submittedName>
</protein>